<feature type="non-terminal residue" evidence="2">
    <location>
        <position position="1"/>
    </location>
</feature>
<feature type="compositionally biased region" description="Acidic residues" evidence="1">
    <location>
        <begin position="39"/>
        <end position="53"/>
    </location>
</feature>
<keyword evidence="3" id="KW-1185">Reference proteome</keyword>
<comment type="caution">
    <text evidence="2">The sequence shown here is derived from an EMBL/GenBank/DDBJ whole genome shotgun (WGS) entry which is preliminary data.</text>
</comment>
<reference evidence="2" key="2">
    <citation type="submission" date="2022-01" db="EMBL/GenBank/DDBJ databases">
        <authorList>
            <person name="Yamashiro T."/>
            <person name="Shiraishi A."/>
            <person name="Satake H."/>
            <person name="Nakayama K."/>
        </authorList>
    </citation>
    <scope>NUCLEOTIDE SEQUENCE</scope>
</reference>
<feature type="region of interest" description="Disordered" evidence="1">
    <location>
        <begin position="25"/>
        <end position="57"/>
    </location>
</feature>
<proteinExistence type="predicted"/>
<gene>
    <name evidence="2" type="ORF">Tco_1042796</name>
</gene>
<evidence type="ECO:0000256" key="1">
    <source>
        <dbReference type="SAM" id="MobiDB-lite"/>
    </source>
</evidence>
<evidence type="ECO:0000313" key="3">
    <source>
        <dbReference type="Proteomes" id="UP001151760"/>
    </source>
</evidence>
<dbReference type="Proteomes" id="UP001151760">
    <property type="component" value="Unassembled WGS sequence"/>
</dbReference>
<dbReference type="EMBL" id="BQNB010018592">
    <property type="protein sequence ID" value="GJT76071.1"/>
    <property type="molecule type" value="Genomic_DNA"/>
</dbReference>
<sequence>SSGTGLLFSGRGMIHNELSNSAKIDSSKGYSGGGVVDLTGDEDPTDEDGDDGMGDPIGGYVSLDGVGGIICSMS</sequence>
<protein>
    <submittedName>
        <fullName evidence="2">Uncharacterized protein</fullName>
    </submittedName>
</protein>
<organism evidence="2 3">
    <name type="scientific">Tanacetum coccineum</name>
    <dbReference type="NCBI Taxonomy" id="301880"/>
    <lineage>
        <taxon>Eukaryota</taxon>
        <taxon>Viridiplantae</taxon>
        <taxon>Streptophyta</taxon>
        <taxon>Embryophyta</taxon>
        <taxon>Tracheophyta</taxon>
        <taxon>Spermatophyta</taxon>
        <taxon>Magnoliopsida</taxon>
        <taxon>eudicotyledons</taxon>
        <taxon>Gunneridae</taxon>
        <taxon>Pentapetalae</taxon>
        <taxon>asterids</taxon>
        <taxon>campanulids</taxon>
        <taxon>Asterales</taxon>
        <taxon>Asteraceae</taxon>
        <taxon>Asteroideae</taxon>
        <taxon>Anthemideae</taxon>
        <taxon>Anthemidinae</taxon>
        <taxon>Tanacetum</taxon>
    </lineage>
</organism>
<reference evidence="2" key="1">
    <citation type="journal article" date="2022" name="Int. J. Mol. Sci.">
        <title>Draft Genome of Tanacetum Coccineum: Genomic Comparison of Closely Related Tanacetum-Family Plants.</title>
        <authorList>
            <person name="Yamashiro T."/>
            <person name="Shiraishi A."/>
            <person name="Nakayama K."/>
            <person name="Satake H."/>
        </authorList>
    </citation>
    <scope>NUCLEOTIDE SEQUENCE</scope>
</reference>
<evidence type="ECO:0000313" key="2">
    <source>
        <dbReference type="EMBL" id="GJT76071.1"/>
    </source>
</evidence>
<accession>A0ABQ5GKD2</accession>
<name>A0ABQ5GKD2_9ASTR</name>